<organism evidence="2 3">
    <name type="scientific">Ambrosia artemisiifolia</name>
    <name type="common">Common ragweed</name>
    <dbReference type="NCBI Taxonomy" id="4212"/>
    <lineage>
        <taxon>Eukaryota</taxon>
        <taxon>Viridiplantae</taxon>
        <taxon>Streptophyta</taxon>
        <taxon>Embryophyta</taxon>
        <taxon>Tracheophyta</taxon>
        <taxon>Spermatophyta</taxon>
        <taxon>Magnoliopsida</taxon>
        <taxon>eudicotyledons</taxon>
        <taxon>Gunneridae</taxon>
        <taxon>Pentapetalae</taxon>
        <taxon>asterids</taxon>
        <taxon>campanulids</taxon>
        <taxon>Asterales</taxon>
        <taxon>Asteraceae</taxon>
        <taxon>Asteroideae</taxon>
        <taxon>Heliantheae alliance</taxon>
        <taxon>Heliantheae</taxon>
        <taxon>Ambrosia</taxon>
    </lineage>
</organism>
<gene>
    <name evidence="2" type="ORF">M8C21_014773</name>
</gene>
<feature type="signal peptide" evidence="1">
    <location>
        <begin position="1"/>
        <end position="18"/>
    </location>
</feature>
<reference evidence="2" key="1">
    <citation type="submission" date="2022-06" db="EMBL/GenBank/DDBJ databases">
        <title>Uncovering the hologenomic basis of an extraordinary plant invasion.</title>
        <authorList>
            <person name="Bieker V.C."/>
            <person name="Martin M.D."/>
            <person name="Gilbert T."/>
            <person name="Hodgins K."/>
            <person name="Battlay P."/>
            <person name="Petersen B."/>
            <person name="Wilson J."/>
        </authorList>
    </citation>
    <scope>NUCLEOTIDE SEQUENCE</scope>
    <source>
        <strain evidence="2">AA19_3_7</strain>
        <tissue evidence="2">Leaf</tissue>
    </source>
</reference>
<keyword evidence="3" id="KW-1185">Reference proteome</keyword>
<sequence length="194" mass="21565">MQLPHSFVFQLNLTLSLSLSFLISSNKPPHIKPYPTSKPLSDGPIRQLTYLQTNSPASDRTKVRCNRGYNRVTWSQRTSSVGIGIQSAPTTAPRVKIAGIGTPTAPTKEERAPSPLLSLAKPSPVAPLHAKKKIELFLFLKTREVGPGSLCTKQATSKLSAFSYINVPFYQKRAVLRERERETWKEESEESEST</sequence>
<feature type="chain" id="PRO_5042196093" evidence="1">
    <location>
        <begin position="19"/>
        <end position="194"/>
    </location>
</feature>
<name>A0AAD5GSF7_AMBAR</name>
<proteinExistence type="predicted"/>
<dbReference type="Proteomes" id="UP001206925">
    <property type="component" value="Unassembled WGS sequence"/>
</dbReference>
<evidence type="ECO:0000313" key="2">
    <source>
        <dbReference type="EMBL" id="KAI7751629.1"/>
    </source>
</evidence>
<accession>A0AAD5GSF7</accession>
<evidence type="ECO:0000313" key="3">
    <source>
        <dbReference type="Proteomes" id="UP001206925"/>
    </source>
</evidence>
<feature type="non-terminal residue" evidence="2">
    <location>
        <position position="1"/>
    </location>
</feature>
<dbReference type="AlphaFoldDB" id="A0AAD5GSF7"/>
<protein>
    <submittedName>
        <fullName evidence="2">Uncharacterized protein</fullName>
    </submittedName>
</protein>
<evidence type="ECO:0000256" key="1">
    <source>
        <dbReference type="SAM" id="SignalP"/>
    </source>
</evidence>
<keyword evidence="1" id="KW-0732">Signal</keyword>
<comment type="caution">
    <text evidence="2">The sequence shown here is derived from an EMBL/GenBank/DDBJ whole genome shotgun (WGS) entry which is preliminary data.</text>
</comment>
<dbReference type="EMBL" id="JAMZMK010005867">
    <property type="protein sequence ID" value="KAI7751629.1"/>
    <property type="molecule type" value="Genomic_DNA"/>
</dbReference>